<evidence type="ECO:0000256" key="1">
    <source>
        <dbReference type="ARBA" id="ARBA00022987"/>
    </source>
</evidence>
<comment type="caution">
    <text evidence="4">The sequence shown here is derived from an EMBL/GenBank/DDBJ whole genome shotgun (WGS) entry which is preliminary data.</text>
</comment>
<dbReference type="Proteomes" id="UP001199469">
    <property type="component" value="Unassembled WGS sequence"/>
</dbReference>
<evidence type="ECO:0000256" key="3">
    <source>
        <dbReference type="ARBA" id="ARBA00035643"/>
    </source>
</evidence>
<dbReference type="EMBL" id="JAJNDB010000011">
    <property type="protein sequence ID" value="MCD2198117.1"/>
    <property type="molecule type" value="Genomic_DNA"/>
</dbReference>
<name>A0ABS8PIR7_9PSEU</name>
<keyword evidence="1" id="KW-0304">Gas vesicle</keyword>
<accession>A0ABS8PIR7</accession>
<evidence type="ECO:0000313" key="4">
    <source>
        <dbReference type="EMBL" id="MCD2198117.1"/>
    </source>
</evidence>
<reference evidence="4 5" key="1">
    <citation type="submission" date="2021-11" db="EMBL/GenBank/DDBJ databases">
        <title>Draft genome sequence of Actinomycetospora sp. SF1 isolated from the rhizosphere soil.</title>
        <authorList>
            <person name="Duangmal K."/>
            <person name="Chantavorakit T."/>
        </authorList>
    </citation>
    <scope>NUCLEOTIDE SEQUENCE [LARGE SCALE GENOMIC DNA]</scope>
    <source>
        <strain evidence="4 5">TBRC 5722</strain>
    </source>
</reference>
<comment type="similarity">
    <text evidence="3">Belongs to the gas vesicle GvpF/GvpL family.</text>
</comment>
<gene>
    <name evidence="4" type="ORF">LQ327_32575</name>
</gene>
<proteinExistence type="inferred from homology"/>
<sequence>MNGSATYVYAVARAIDRAAVAGVTGIDGAPVRLVPGATLVAVVSDVDRGEFEERALEEHREDLAWLTTTARTHHQVVDAVGRENVIAPLALATVYFGDDRVREVLDRSRGAFQHVLDHVAGRSEWGVKAYARRRSRASGEDGRPRSGAEYLRRRRRELRERDDGVEEAVLAAEEVHEALGGLAADVRRHRLQDSALTGDPDQMVLNGAYLVPDRASAEFTTLVGAFADHSSIRVELTGPWVPYSFSQVRTS</sequence>
<evidence type="ECO:0000256" key="2">
    <source>
        <dbReference type="ARBA" id="ARBA00035108"/>
    </source>
</evidence>
<dbReference type="InterPro" id="IPR009430">
    <property type="entry name" value="GvpL/GvpF"/>
</dbReference>
<dbReference type="Pfam" id="PF06386">
    <property type="entry name" value="GvpL_GvpF"/>
    <property type="match status" value="1"/>
</dbReference>
<organism evidence="4 5">
    <name type="scientific">Actinomycetospora endophytica</name>
    <dbReference type="NCBI Taxonomy" id="2291215"/>
    <lineage>
        <taxon>Bacteria</taxon>
        <taxon>Bacillati</taxon>
        <taxon>Actinomycetota</taxon>
        <taxon>Actinomycetes</taxon>
        <taxon>Pseudonocardiales</taxon>
        <taxon>Pseudonocardiaceae</taxon>
        <taxon>Actinomycetospora</taxon>
    </lineage>
</organism>
<dbReference type="PANTHER" id="PTHR36852">
    <property type="entry name" value="PROTEIN GVPL 2"/>
    <property type="match status" value="1"/>
</dbReference>
<dbReference type="PANTHER" id="PTHR36852:SF1">
    <property type="entry name" value="PROTEIN GVPL 2"/>
    <property type="match status" value="1"/>
</dbReference>
<dbReference type="RefSeq" id="WP_230740768.1">
    <property type="nucleotide sequence ID" value="NZ_JAJNDB010000011.1"/>
</dbReference>
<evidence type="ECO:0000313" key="5">
    <source>
        <dbReference type="Proteomes" id="UP001199469"/>
    </source>
</evidence>
<keyword evidence="5" id="KW-1185">Reference proteome</keyword>
<comment type="subcellular location">
    <subcellularLocation>
        <location evidence="2">Gas vesicle</location>
    </subcellularLocation>
</comment>
<protein>
    <submittedName>
        <fullName evidence="4">GvpL/GvpF family gas vesicle protein</fullName>
    </submittedName>
</protein>